<protein>
    <submittedName>
        <fullName evidence="3">Helix-turn-helix protein</fullName>
    </submittedName>
</protein>
<comment type="caution">
    <text evidence="3">The sequence shown here is derived from an EMBL/GenBank/DDBJ whole genome shotgun (WGS) entry which is preliminary data.</text>
</comment>
<keyword evidence="4" id="KW-1185">Reference proteome</keyword>
<dbReference type="RefSeq" id="WP_110075584.1">
    <property type="nucleotide sequence ID" value="NZ_QGTT01000004.1"/>
</dbReference>
<dbReference type="Gene3D" id="1.10.260.40">
    <property type="entry name" value="lambda repressor-like DNA-binding domains"/>
    <property type="match status" value="1"/>
</dbReference>
<dbReference type="Proteomes" id="UP000246964">
    <property type="component" value="Unassembled WGS sequence"/>
</dbReference>
<dbReference type="OrthoDB" id="6388185at2"/>
<evidence type="ECO:0000313" key="4">
    <source>
        <dbReference type="Proteomes" id="UP000246964"/>
    </source>
</evidence>
<feature type="compositionally biased region" description="Polar residues" evidence="1">
    <location>
        <begin position="89"/>
        <end position="100"/>
    </location>
</feature>
<name>A0A317QAB7_9GAMM</name>
<evidence type="ECO:0000313" key="3">
    <source>
        <dbReference type="EMBL" id="PWW14212.1"/>
    </source>
</evidence>
<feature type="domain" description="HTH cro/C1-type" evidence="2">
    <location>
        <begin position="14"/>
        <end position="66"/>
    </location>
</feature>
<gene>
    <name evidence="3" type="ORF">DET45_104151</name>
</gene>
<evidence type="ECO:0000259" key="2">
    <source>
        <dbReference type="PROSITE" id="PS50943"/>
    </source>
</evidence>
<dbReference type="AlphaFoldDB" id="A0A317QAB7"/>
<sequence length="100" mass="11402">MQTVDDFHATLGELIKRQRALTMPQRDFALRVGCSQRTLTRLEQGQPVNSETLFNALAVLGLLDDFIALADNKLHAAKHLPERKRQTDSENFNESFDNDF</sequence>
<accession>A0A317QAB7</accession>
<dbReference type="SUPFAM" id="SSF47413">
    <property type="entry name" value="lambda repressor-like DNA-binding domains"/>
    <property type="match status" value="1"/>
</dbReference>
<organism evidence="3 4">
    <name type="scientific">Pseudidiomarina maritima</name>
    <dbReference type="NCBI Taxonomy" id="519453"/>
    <lineage>
        <taxon>Bacteria</taxon>
        <taxon>Pseudomonadati</taxon>
        <taxon>Pseudomonadota</taxon>
        <taxon>Gammaproteobacteria</taxon>
        <taxon>Alteromonadales</taxon>
        <taxon>Idiomarinaceae</taxon>
        <taxon>Pseudidiomarina</taxon>
    </lineage>
</organism>
<feature type="region of interest" description="Disordered" evidence="1">
    <location>
        <begin position="78"/>
        <end position="100"/>
    </location>
</feature>
<dbReference type="InterPro" id="IPR001387">
    <property type="entry name" value="Cro/C1-type_HTH"/>
</dbReference>
<dbReference type="Pfam" id="PF01381">
    <property type="entry name" value="HTH_3"/>
    <property type="match status" value="1"/>
</dbReference>
<evidence type="ECO:0000256" key="1">
    <source>
        <dbReference type="SAM" id="MobiDB-lite"/>
    </source>
</evidence>
<dbReference type="PROSITE" id="PS50943">
    <property type="entry name" value="HTH_CROC1"/>
    <property type="match status" value="1"/>
</dbReference>
<dbReference type="GO" id="GO:0003677">
    <property type="term" value="F:DNA binding"/>
    <property type="evidence" value="ECO:0007669"/>
    <property type="project" value="InterPro"/>
</dbReference>
<dbReference type="EMBL" id="QGTT01000004">
    <property type="protein sequence ID" value="PWW14212.1"/>
    <property type="molecule type" value="Genomic_DNA"/>
</dbReference>
<dbReference type="CDD" id="cd00093">
    <property type="entry name" value="HTH_XRE"/>
    <property type="match status" value="1"/>
</dbReference>
<feature type="compositionally biased region" description="Basic and acidic residues" evidence="1">
    <location>
        <begin position="79"/>
        <end position="88"/>
    </location>
</feature>
<dbReference type="InterPro" id="IPR010982">
    <property type="entry name" value="Lambda_DNA-bd_dom_sf"/>
</dbReference>
<proteinExistence type="predicted"/>
<reference evidence="3 4" key="1">
    <citation type="submission" date="2018-05" db="EMBL/GenBank/DDBJ databases">
        <title>Freshwater and sediment microbial communities from various areas in North America, analyzing microbe dynamics in response to fracking.</title>
        <authorList>
            <person name="Lamendella R."/>
        </authorList>
    </citation>
    <scope>NUCLEOTIDE SEQUENCE [LARGE SCALE GENOMIC DNA]</scope>
    <source>
        <strain evidence="3 4">125B1</strain>
    </source>
</reference>